<reference evidence="1 2" key="1">
    <citation type="journal article" date="2019" name="Commun. Biol.">
        <title>The bagworm genome reveals a unique fibroin gene that provides high tensile strength.</title>
        <authorList>
            <person name="Kono N."/>
            <person name="Nakamura H."/>
            <person name="Ohtoshi R."/>
            <person name="Tomita M."/>
            <person name="Numata K."/>
            <person name="Arakawa K."/>
        </authorList>
    </citation>
    <scope>NUCLEOTIDE SEQUENCE [LARGE SCALE GENOMIC DNA]</scope>
</reference>
<proteinExistence type="predicted"/>
<protein>
    <submittedName>
        <fullName evidence="1">Uncharacterized protein</fullName>
    </submittedName>
</protein>
<keyword evidence="2" id="KW-1185">Reference proteome</keyword>
<evidence type="ECO:0000313" key="2">
    <source>
        <dbReference type="Proteomes" id="UP000299102"/>
    </source>
</evidence>
<gene>
    <name evidence="1" type="ORF">EVAR_81986_1</name>
</gene>
<evidence type="ECO:0000313" key="1">
    <source>
        <dbReference type="EMBL" id="GBP42536.1"/>
    </source>
</evidence>
<name>A0A4C1VTP8_EUMVA</name>
<comment type="caution">
    <text evidence="1">The sequence shown here is derived from an EMBL/GenBank/DDBJ whole genome shotgun (WGS) entry which is preliminary data.</text>
</comment>
<sequence length="69" mass="7738">MSLYEHHLGKKPSKNNFAKETITIELAVSEKNTLEFVLKIHDIPTLQQLKIVRHAASPELSAKRGACGR</sequence>
<dbReference type="AlphaFoldDB" id="A0A4C1VTP8"/>
<dbReference type="Proteomes" id="UP000299102">
    <property type="component" value="Unassembled WGS sequence"/>
</dbReference>
<accession>A0A4C1VTP8</accession>
<dbReference type="EMBL" id="BGZK01000420">
    <property type="protein sequence ID" value="GBP42536.1"/>
    <property type="molecule type" value="Genomic_DNA"/>
</dbReference>
<organism evidence="1 2">
    <name type="scientific">Eumeta variegata</name>
    <name type="common">Bagworm moth</name>
    <name type="synonym">Eumeta japonica</name>
    <dbReference type="NCBI Taxonomy" id="151549"/>
    <lineage>
        <taxon>Eukaryota</taxon>
        <taxon>Metazoa</taxon>
        <taxon>Ecdysozoa</taxon>
        <taxon>Arthropoda</taxon>
        <taxon>Hexapoda</taxon>
        <taxon>Insecta</taxon>
        <taxon>Pterygota</taxon>
        <taxon>Neoptera</taxon>
        <taxon>Endopterygota</taxon>
        <taxon>Lepidoptera</taxon>
        <taxon>Glossata</taxon>
        <taxon>Ditrysia</taxon>
        <taxon>Tineoidea</taxon>
        <taxon>Psychidae</taxon>
        <taxon>Oiketicinae</taxon>
        <taxon>Eumeta</taxon>
    </lineage>
</organism>